<keyword evidence="2" id="KW-1185">Reference proteome</keyword>
<evidence type="ECO:0000313" key="1">
    <source>
        <dbReference type="EMBL" id="KAK3050290.1"/>
    </source>
</evidence>
<organism evidence="1 2">
    <name type="scientific">Extremus antarcticus</name>
    <dbReference type="NCBI Taxonomy" id="702011"/>
    <lineage>
        <taxon>Eukaryota</taxon>
        <taxon>Fungi</taxon>
        <taxon>Dikarya</taxon>
        <taxon>Ascomycota</taxon>
        <taxon>Pezizomycotina</taxon>
        <taxon>Dothideomycetes</taxon>
        <taxon>Dothideomycetidae</taxon>
        <taxon>Mycosphaerellales</taxon>
        <taxon>Extremaceae</taxon>
        <taxon>Extremus</taxon>
    </lineage>
</organism>
<evidence type="ECO:0000313" key="2">
    <source>
        <dbReference type="Proteomes" id="UP001271007"/>
    </source>
</evidence>
<reference evidence="1" key="1">
    <citation type="submission" date="2023-04" db="EMBL/GenBank/DDBJ databases">
        <title>Black Yeasts Isolated from many extreme environments.</title>
        <authorList>
            <person name="Coleine C."/>
            <person name="Stajich J.E."/>
            <person name="Selbmann L."/>
        </authorList>
    </citation>
    <scope>NUCLEOTIDE SEQUENCE</scope>
    <source>
        <strain evidence="1">CCFEE 5312</strain>
    </source>
</reference>
<protein>
    <submittedName>
        <fullName evidence="1">Uncharacterized protein</fullName>
    </submittedName>
</protein>
<gene>
    <name evidence="1" type="ORF">LTR09_008439</name>
</gene>
<dbReference type="Proteomes" id="UP001271007">
    <property type="component" value="Unassembled WGS sequence"/>
</dbReference>
<name>A0AAJ0GCD7_9PEZI</name>
<sequence length="224" mass="25171">MSIVQVFVRSAADNSLTKVSPDNLSRDKFCTFSFVARKEFALGKDGTRKTLLVIDANDINPAATTKVLKWVANNNITMPTEMTVEALEVEEFDQAVYVYQASRTLGISRFLRGESFPHHIYNYIKQSPLRADEFAMVLELLPFDIGMCKTAKHCTLYSCTKYGVASVPDMVGIATYCEENGFWDEMEAITKQIQECMANQKVEDEKVAATVKTVRFESNFPTLG</sequence>
<dbReference type="EMBL" id="JAWDJX010000033">
    <property type="protein sequence ID" value="KAK3050290.1"/>
    <property type="molecule type" value="Genomic_DNA"/>
</dbReference>
<dbReference type="AlphaFoldDB" id="A0AAJ0GCD7"/>
<accession>A0AAJ0GCD7</accession>
<proteinExistence type="predicted"/>
<comment type="caution">
    <text evidence="1">The sequence shown here is derived from an EMBL/GenBank/DDBJ whole genome shotgun (WGS) entry which is preliminary data.</text>
</comment>